<evidence type="ECO:0000259" key="6">
    <source>
        <dbReference type="Pfam" id="PF00496"/>
    </source>
</evidence>
<feature type="signal peptide" evidence="5">
    <location>
        <begin position="1"/>
        <end position="19"/>
    </location>
</feature>
<dbReference type="Gene3D" id="3.40.190.10">
    <property type="entry name" value="Periplasmic binding protein-like II"/>
    <property type="match status" value="1"/>
</dbReference>
<gene>
    <name evidence="7" type="ORF">EI42_02786</name>
</gene>
<dbReference type="PROSITE" id="PS51257">
    <property type="entry name" value="PROKAR_LIPOPROTEIN"/>
    <property type="match status" value="1"/>
</dbReference>
<dbReference type="PIRSF" id="PIRSF002741">
    <property type="entry name" value="MppA"/>
    <property type="match status" value="1"/>
</dbReference>
<evidence type="ECO:0000313" key="8">
    <source>
        <dbReference type="Proteomes" id="UP000248806"/>
    </source>
</evidence>
<dbReference type="Proteomes" id="UP000248806">
    <property type="component" value="Unassembled WGS sequence"/>
</dbReference>
<evidence type="ECO:0000256" key="5">
    <source>
        <dbReference type="SAM" id="SignalP"/>
    </source>
</evidence>
<organism evidence="7 8">
    <name type="scientific">Thermosporothrix hazakensis</name>
    <dbReference type="NCBI Taxonomy" id="644383"/>
    <lineage>
        <taxon>Bacteria</taxon>
        <taxon>Bacillati</taxon>
        <taxon>Chloroflexota</taxon>
        <taxon>Ktedonobacteria</taxon>
        <taxon>Ktedonobacterales</taxon>
        <taxon>Thermosporotrichaceae</taxon>
        <taxon>Thermosporothrix</taxon>
    </lineage>
</organism>
<dbReference type="InterPro" id="IPR000914">
    <property type="entry name" value="SBP_5_dom"/>
</dbReference>
<dbReference type="EMBL" id="QKUF01000008">
    <property type="protein sequence ID" value="PZW29490.1"/>
    <property type="molecule type" value="Genomic_DNA"/>
</dbReference>
<evidence type="ECO:0000313" key="7">
    <source>
        <dbReference type="EMBL" id="PZW29490.1"/>
    </source>
</evidence>
<evidence type="ECO:0000256" key="2">
    <source>
        <dbReference type="ARBA" id="ARBA00005695"/>
    </source>
</evidence>
<dbReference type="OrthoDB" id="9783874at2"/>
<keyword evidence="8" id="KW-1185">Reference proteome</keyword>
<dbReference type="GO" id="GO:0043190">
    <property type="term" value="C:ATP-binding cassette (ABC) transporter complex"/>
    <property type="evidence" value="ECO:0007669"/>
    <property type="project" value="InterPro"/>
</dbReference>
<feature type="chain" id="PRO_5016241203" evidence="5">
    <location>
        <begin position="20"/>
        <end position="580"/>
    </location>
</feature>
<dbReference type="GO" id="GO:0015833">
    <property type="term" value="P:peptide transport"/>
    <property type="evidence" value="ECO:0007669"/>
    <property type="project" value="TreeGrafter"/>
</dbReference>
<dbReference type="Pfam" id="PF00496">
    <property type="entry name" value="SBP_bac_5"/>
    <property type="match status" value="1"/>
</dbReference>
<sequence length="580" mass="64597">MRSKSVLSVSLLLLMLLLAACGGGSSSTQSGGKAPDDQQILTIPIGGRTELQSFDPALVTEQASIRAVNLVFTGLVQLNNKLEVVDQLAESHSVSADGLTWTFKLRPNLKFSDGTPLTSKDVAYSIDRALKPELKSAVSTVYLGLIKDSQKRFDGKIPTLIGHSILTPDDQTVVLQAEKKAAYFLQTLTYQTSFVVQRSMIEKYGDNFAEHLSEGIGGAGPFKVSKYVRGKQIEFVPNPNYYGKKPQLKKVVLVFYQKEDTAYRAYQSNQLHWALNVPSQQIEQAKKLPNNQFLNIPQLTVGYYTMNYLVKPFDNLKVRQAFDLAIDKDSIANSVYKGAVIPTNHIVPANMPGYNENLTGPQGVKTTKGDPALAKKLFEEGLKESNMTRADFPQITLTFASRGSADIRNEASAVQQMWSQVLGVNIKLDDVDYNKLLTERNRTVNNPDGMQMWQLTWGADYPDPQNWLTLLFGKGSPKNAMNYGQNNSPMAQEQQENQKLMEQADVNQNEEQRMQQYHQAEQALVNDVVWIPVYQDADSMVRKPCVTGIVDNAQSFIPPEDWGNIYITNAKPCADVSAYQ</sequence>
<dbReference type="RefSeq" id="WP_111323093.1">
    <property type="nucleotide sequence ID" value="NZ_BIFX01000001.1"/>
</dbReference>
<evidence type="ECO:0000256" key="3">
    <source>
        <dbReference type="ARBA" id="ARBA00022448"/>
    </source>
</evidence>
<name>A0A326U6K4_THEHA</name>
<proteinExistence type="inferred from homology"/>
<protein>
    <submittedName>
        <fullName evidence="7">Peptide/nickel transport system substrate-binding protein/oligopeptide transport system substrate-binding protein</fullName>
    </submittedName>
</protein>
<evidence type="ECO:0000256" key="1">
    <source>
        <dbReference type="ARBA" id="ARBA00004196"/>
    </source>
</evidence>
<keyword evidence="3" id="KW-0813">Transport</keyword>
<evidence type="ECO:0000256" key="4">
    <source>
        <dbReference type="ARBA" id="ARBA00022729"/>
    </source>
</evidence>
<comment type="caution">
    <text evidence="7">The sequence shown here is derived from an EMBL/GenBank/DDBJ whole genome shotgun (WGS) entry which is preliminary data.</text>
</comment>
<keyword evidence="4 5" id="KW-0732">Signal</keyword>
<dbReference type="InterPro" id="IPR039424">
    <property type="entry name" value="SBP_5"/>
</dbReference>
<dbReference type="PANTHER" id="PTHR30290">
    <property type="entry name" value="PERIPLASMIC BINDING COMPONENT OF ABC TRANSPORTER"/>
    <property type="match status" value="1"/>
</dbReference>
<dbReference type="GO" id="GO:0042597">
    <property type="term" value="C:periplasmic space"/>
    <property type="evidence" value="ECO:0007669"/>
    <property type="project" value="UniProtKB-ARBA"/>
</dbReference>
<dbReference type="CDD" id="cd08504">
    <property type="entry name" value="PBP2_OppA"/>
    <property type="match status" value="1"/>
</dbReference>
<dbReference type="AlphaFoldDB" id="A0A326U6K4"/>
<dbReference type="Gene3D" id="3.10.105.10">
    <property type="entry name" value="Dipeptide-binding Protein, Domain 3"/>
    <property type="match status" value="1"/>
</dbReference>
<comment type="similarity">
    <text evidence="2">Belongs to the bacterial solute-binding protein 5 family.</text>
</comment>
<dbReference type="InterPro" id="IPR030678">
    <property type="entry name" value="Peptide/Ni-bd"/>
</dbReference>
<dbReference type="GO" id="GO:1904680">
    <property type="term" value="F:peptide transmembrane transporter activity"/>
    <property type="evidence" value="ECO:0007669"/>
    <property type="project" value="TreeGrafter"/>
</dbReference>
<dbReference type="PANTHER" id="PTHR30290:SF10">
    <property type="entry name" value="PERIPLASMIC OLIGOPEPTIDE-BINDING PROTEIN-RELATED"/>
    <property type="match status" value="1"/>
</dbReference>
<accession>A0A326U6K4</accession>
<reference evidence="7 8" key="1">
    <citation type="submission" date="2018-06" db="EMBL/GenBank/DDBJ databases">
        <title>Genomic Encyclopedia of Archaeal and Bacterial Type Strains, Phase II (KMG-II): from individual species to whole genera.</title>
        <authorList>
            <person name="Goeker M."/>
        </authorList>
    </citation>
    <scope>NUCLEOTIDE SEQUENCE [LARGE SCALE GENOMIC DNA]</scope>
    <source>
        <strain evidence="7 8">ATCC BAA-1881</strain>
    </source>
</reference>
<feature type="domain" description="Solute-binding protein family 5" evidence="6">
    <location>
        <begin position="83"/>
        <end position="476"/>
    </location>
</feature>
<dbReference type="SUPFAM" id="SSF53850">
    <property type="entry name" value="Periplasmic binding protein-like II"/>
    <property type="match status" value="1"/>
</dbReference>
<dbReference type="GO" id="GO:0030313">
    <property type="term" value="C:cell envelope"/>
    <property type="evidence" value="ECO:0007669"/>
    <property type="project" value="UniProtKB-SubCell"/>
</dbReference>
<comment type="subcellular location">
    <subcellularLocation>
        <location evidence="1">Cell envelope</location>
    </subcellularLocation>
</comment>
<dbReference type="Gene3D" id="3.90.76.10">
    <property type="entry name" value="Dipeptide-binding Protein, Domain 1"/>
    <property type="match status" value="1"/>
</dbReference>